<evidence type="ECO:0000313" key="1">
    <source>
        <dbReference type="EMBL" id="AXI71655.1"/>
    </source>
</evidence>
<evidence type="ECO:0000313" key="2">
    <source>
        <dbReference type="Proteomes" id="UP000253779"/>
    </source>
</evidence>
<dbReference type="EMBL" id="CP030930">
    <property type="protein sequence ID" value="AXI71655.1"/>
    <property type="molecule type" value="Genomic_DNA"/>
</dbReference>
<dbReference type="AlphaFoldDB" id="A0AAD0Q3P1"/>
<accession>A0AAD0Q3P1</accession>
<organism evidence="1 2">
    <name type="scientific">Streptomyces cavourensis</name>
    <dbReference type="NCBI Taxonomy" id="67258"/>
    <lineage>
        <taxon>Bacteria</taxon>
        <taxon>Bacillati</taxon>
        <taxon>Actinomycetota</taxon>
        <taxon>Actinomycetes</taxon>
        <taxon>Kitasatosporales</taxon>
        <taxon>Streptomycetaceae</taxon>
        <taxon>Streptomyces</taxon>
    </lineage>
</organism>
<gene>
    <name evidence="1" type="ORF">DTW94_10415</name>
</gene>
<proteinExistence type="predicted"/>
<dbReference type="KEGG" id="scav:CVT27_10145"/>
<dbReference type="Proteomes" id="UP000253779">
    <property type="component" value="Chromosome"/>
</dbReference>
<name>A0AAD0Q3P1_9ACTN</name>
<protein>
    <submittedName>
        <fullName evidence="1">Uncharacterized protein</fullName>
    </submittedName>
</protein>
<reference evidence="1 2" key="1">
    <citation type="submission" date="2018-07" db="EMBL/GenBank/DDBJ databases">
        <title>Complete genome sequence of soil actinomycete Streptomyces cavourensis tj430.</title>
        <authorList>
            <person name="Wang P."/>
            <person name="Huang Y."/>
        </authorList>
    </citation>
    <scope>NUCLEOTIDE SEQUENCE [LARGE SCALE GENOMIC DNA]</scope>
    <source>
        <strain evidence="1 2">TJ430</strain>
    </source>
</reference>
<sequence length="67" mass="7408">MPLVQRVLPNPAELSAEQQRGANCVWCAAPLSIVAARDLGPRSLVVFGSAVRWFPRCCNTCWKGRRP</sequence>